<keyword evidence="4" id="KW-1185">Reference proteome</keyword>
<name>A0ABS2MYD9_9BACI</name>
<accession>A0ABS2MYD9</accession>
<evidence type="ECO:0000256" key="1">
    <source>
        <dbReference type="ARBA" id="ARBA00023157"/>
    </source>
</evidence>
<dbReference type="Pfam" id="PF00578">
    <property type="entry name" value="AhpC-TSA"/>
    <property type="match status" value="1"/>
</dbReference>
<protein>
    <submittedName>
        <fullName evidence="3">Peroxiredoxin</fullName>
    </submittedName>
</protein>
<evidence type="ECO:0000313" key="3">
    <source>
        <dbReference type="EMBL" id="MBM7570887.1"/>
    </source>
</evidence>
<dbReference type="InterPro" id="IPR013766">
    <property type="entry name" value="Thioredoxin_domain"/>
</dbReference>
<dbReference type="PANTHER" id="PTHR42852">
    <property type="entry name" value="THIOL:DISULFIDE INTERCHANGE PROTEIN DSBE"/>
    <property type="match status" value="1"/>
</dbReference>
<dbReference type="SUPFAM" id="SSF52833">
    <property type="entry name" value="Thioredoxin-like"/>
    <property type="match status" value="1"/>
</dbReference>
<comment type="caution">
    <text evidence="3">The sequence shown here is derived from an EMBL/GenBank/DDBJ whole genome shotgun (WGS) entry which is preliminary data.</text>
</comment>
<dbReference type="PROSITE" id="PS51352">
    <property type="entry name" value="THIOREDOXIN_2"/>
    <property type="match status" value="1"/>
</dbReference>
<dbReference type="PROSITE" id="PS00194">
    <property type="entry name" value="THIOREDOXIN_1"/>
    <property type="match status" value="1"/>
</dbReference>
<dbReference type="Proteomes" id="UP001296943">
    <property type="component" value="Unassembled WGS sequence"/>
</dbReference>
<dbReference type="InterPro" id="IPR050553">
    <property type="entry name" value="Thioredoxin_ResA/DsbE_sf"/>
</dbReference>
<feature type="domain" description="Thioredoxin" evidence="2">
    <location>
        <begin position="50"/>
        <end position="187"/>
    </location>
</feature>
<dbReference type="PANTHER" id="PTHR42852:SF13">
    <property type="entry name" value="PROTEIN DIPZ"/>
    <property type="match status" value="1"/>
</dbReference>
<dbReference type="RefSeq" id="WP_204498294.1">
    <property type="nucleotide sequence ID" value="NZ_JAFBDR010000005.1"/>
</dbReference>
<sequence>MKKVIMVAVLLGMFGWAVYDFTNDLSREQANEEVSAYSDEEGSTDEKVGLEVENQAPDFHLQTLDGKEVRLSDYRGKRVMVNFWTTWCPPCRAEMPDMEKFYQEKDIEILAVNLTESESSVKNVTNFVQEFNLTFPIILDKENVVGTQYRIRPIPTSYMIDANGIIHFKTFGPMNYEMMVQEFEKMK</sequence>
<dbReference type="EMBL" id="JAFBDR010000005">
    <property type="protein sequence ID" value="MBM7570887.1"/>
    <property type="molecule type" value="Genomic_DNA"/>
</dbReference>
<keyword evidence="1" id="KW-1015">Disulfide bond</keyword>
<evidence type="ECO:0000313" key="4">
    <source>
        <dbReference type="Proteomes" id="UP001296943"/>
    </source>
</evidence>
<dbReference type="Gene3D" id="3.40.30.10">
    <property type="entry name" value="Glutaredoxin"/>
    <property type="match status" value="1"/>
</dbReference>
<dbReference type="InterPro" id="IPR000866">
    <property type="entry name" value="AhpC/TSA"/>
</dbReference>
<gene>
    <name evidence="3" type="ORF">JOC48_001365</name>
</gene>
<evidence type="ECO:0000259" key="2">
    <source>
        <dbReference type="PROSITE" id="PS51352"/>
    </source>
</evidence>
<proteinExistence type="predicted"/>
<dbReference type="InterPro" id="IPR017937">
    <property type="entry name" value="Thioredoxin_CS"/>
</dbReference>
<dbReference type="CDD" id="cd02966">
    <property type="entry name" value="TlpA_like_family"/>
    <property type="match status" value="1"/>
</dbReference>
<reference evidence="3 4" key="1">
    <citation type="submission" date="2021-01" db="EMBL/GenBank/DDBJ databases">
        <title>Genomic Encyclopedia of Type Strains, Phase IV (KMG-IV): sequencing the most valuable type-strain genomes for metagenomic binning, comparative biology and taxonomic classification.</title>
        <authorList>
            <person name="Goeker M."/>
        </authorList>
    </citation>
    <scope>NUCLEOTIDE SEQUENCE [LARGE SCALE GENOMIC DNA]</scope>
    <source>
        <strain evidence="3 4">DSM 23711</strain>
    </source>
</reference>
<dbReference type="InterPro" id="IPR036249">
    <property type="entry name" value="Thioredoxin-like_sf"/>
</dbReference>
<organism evidence="3 4">
    <name type="scientific">Aquibacillus albus</name>
    <dbReference type="NCBI Taxonomy" id="1168171"/>
    <lineage>
        <taxon>Bacteria</taxon>
        <taxon>Bacillati</taxon>
        <taxon>Bacillota</taxon>
        <taxon>Bacilli</taxon>
        <taxon>Bacillales</taxon>
        <taxon>Bacillaceae</taxon>
        <taxon>Aquibacillus</taxon>
    </lineage>
</organism>